<keyword evidence="1" id="KW-0472">Membrane</keyword>
<dbReference type="EMBL" id="AMCI01008377">
    <property type="protein sequence ID" value="EJW91128.1"/>
    <property type="molecule type" value="Genomic_DNA"/>
</dbReference>
<dbReference type="AlphaFoldDB" id="J9F9L2"/>
<evidence type="ECO:0000256" key="1">
    <source>
        <dbReference type="SAM" id="Phobius"/>
    </source>
</evidence>
<gene>
    <name evidence="2" type="ORF">EVA_20765</name>
</gene>
<reference evidence="2" key="1">
    <citation type="journal article" date="2012" name="PLoS ONE">
        <title>Gene sets for utilization of primary and secondary nutrition supplies in the distal gut of endangered iberian lynx.</title>
        <authorList>
            <person name="Alcaide M."/>
            <person name="Messina E."/>
            <person name="Richter M."/>
            <person name="Bargiela R."/>
            <person name="Peplies J."/>
            <person name="Huws S.A."/>
            <person name="Newbold C.J."/>
            <person name="Golyshin P.N."/>
            <person name="Simon M.A."/>
            <person name="Lopez G."/>
            <person name="Yakimov M.M."/>
            <person name="Ferrer M."/>
        </authorList>
    </citation>
    <scope>NUCLEOTIDE SEQUENCE</scope>
</reference>
<comment type="caution">
    <text evidence="2">The sequence shown here is derived from an EMBL/GenBank/DDBJ whole genome shotgun (WGS) entry which is preliminary data.</text>
</comment>
<organism evidence="2">
    <name type="scientific">gut metagenome</name>
    <dbReference type="NCBI Taxonomy" id="749906"/>
    <lineage>
        <taxon>unclassified sequences</taxon>
        <taxon>metagenomes</taxon>
        <taxon>organismal metagenomes</taxon>
    </lineage>
</organism>
<keyword evidence="1" id="KW-0812">Transmembrane</keyword>
<sequence length="45" mass="5142">MILYCSLKRIRQCVFLVDSLFKFIIIKLAIIGVILILTCCFCSVS</sequence>
<feature type="transmembrane region" description="Helical" evidence="1">
    <location>
        <begin position="20"/>
        <end position="44"/>
    </location>
</feature>
<proteinExistence type="predicted"/>
<evidence type="ECO:0000313" key="2">
    <source>
        <dbReference type="EMBL" id="EJW91128.1"/>
    </source>
</evidence>
<accession>J9F9L2</accession>
<protein>
    <submittedName>
        <fullName evidence="2">Uncharacterized protein</fullName>
    </submittedName>
</protein>
<keyword evidence="1" id="KW-1133">Transmembrane helix</keyword>
<name>J9F9L2_9ZZZZ</name>